<dbReference type="InterPro" id="IPR000297">
    <property type="entry name" value="PPIase_PpiC"/>
</dbReference>
<evidence type="ECO:0000313" key="10">
    <source>
        <dbReference type="Proteomes" id="UP001201273"/>
    </source>
</evidence>
<dbReference type="InterPro" id="IPR046357">
    <property type="entry name" value="PPIase_dom_sf"/>
</dbReference>
<evidence type="ECO:0000256" key="5">
    <source>
        <dbReference type="ARBA" id="ARBA00023186"/>
    </source>
</evidence>
<dbReference type="Gene3D" id="3.10.50.40">
    <property type="match status" value="2"/>
</dbReference>
<dbReference type="EMBL" id="JAIMJA010000008">
    <property type="protein sequence ID" value="MCE2595182.1"/>
    <property type="molecule type" value="Genomic_DNA"/>
</dbReference>
<dbReference type="PROSITE" id="PS50198">
    <property type="entry name" value="PPIC_PPIASE_2"/>
    <property type="match status" value="2"/>
</dbReference>
<dbReference type="Gene3D" id="1.10.4030.10">
    <property type="entry name" value="Porin chaperone SurA, peptide-binding domain"/>
    <property type="match status" value="2"/>
</dbReference>
<dbReference type="InterPro" id="IPR050280">
    <property type="entry name" value="OMP_Chaperone_SurA"/>
</dbReference>
<keyword evidence="2 7" id="KW-0677">Repeat</keyword>
<dbReference type="Pfam" id="PF13616">
    <property type="entry name" value="Rotamase_3"/>
    <property type="match status" value="1"/>
</dbReference>
<dbReference type="InterPro" id="IPR015391">
    <property type="entry name" value="SurA_N"/>
</dbReference>
<sequence length="431" mass="48412" precursor="true">MIKKLLSYTFSASLLFGSVGLQATPVELDRVAAVVNKDVIMQSQVEALSAQVKRQYQAQQQPLPKASLLNKQVLEKLIQDSLQVQMAEQLGMKISDAQLEQTILNIAKDKNQTLSELQADLAAEGVSYAEFRHSVREELLIAEVSRIQVRRRINISEQEVDNLLKMVNAQDSKQLEYRIGHIMLKLNEEASASDIERVTEKAENVLTRLKSGADFSEVALAESQGPKALDGGDWGWMNINDMPTLFAKAVEGAKAKDIIGPFKSSNGLHIIKILDAKGQTKITSTEVNARHILIKPSIILSDEKAKQLLDKYRKQIINGQADFTELAKAHSEDPGSAVKGGDLGWADPEMYVPAFRDEVLRLDMRELSQPFRSVHGWHLVQVMGKRSTDITEQANKQKAYQVLFNRRFSEESQNWLNEIREEAYVKIMDTK</sequence>
<dbReference type="PANTHER" id="PTHR47637:SF1">
    <property type="entry name" value="CHAPERONE SURA"/>
    <property type="match status" value="1"/>
</dbReference>
<dbReference type="PANTHER" id="PTHR47637">
    <property type="entry name" value="CHAPERONE SURA"/>
    <property type="match status" value="1"/>
</dbReference>
<evidence type="ECO:0000259" key="8">
    <source>
        <dbReference type="PROSITE" id="PS50198"/>
    </source>
</evidence>
<dbReference type="InterPro" id="IPR023034">
    <property type="entry name" value="PPIase_SurA"/>
</dbReference>
<feature type="domain" description="PpiC" evidence="8">
    <location>
        <begin position="284"/>
        <end position="384"/>
    </location>
</feature>
<keyword evidence="10" id="KW-1185">Reference proteome</keyword>
<comment type="function">
    <text evidence="7">Chaperone involved in the correct folding and assembly of outer membrane proteins. Recognizes specific patterns of aromatic residues and the orientation of their side chains, which are found more frequently in integral outer membrane proteins. May act in both early periplasmic and late outer membrane-associated steps of protein maturation.</text>
</comment>
<evidence type="ECO:0000256" key="6">
    <source>
        <dbReference type="ARBA" id="ARBA00023235"/>
    </source>
</evidence>
<keyword evidence="6 7" id="KW-0413">Isomerase</keyword>
<reference evidence="9 10" key="1">
    <citation type="journal article" date="2022" name="Environ. Microbiol. Rep.">
        <title>Eco-phylogenetic analyses reveal divergent evolution of vitamin B12 metabolism in the marine bacterial family 'Psychromonadaceae'.</title>
        <authorList>
            <person name="Jin X."/>
            <person name="Yang Y."/>
            <person name="Cao H."/>
            <person name="Gao B."/>
            <person name="Zhao Z."/>
        </authorList>
    </citation>
    <scope>NUCLEOTIDE SEQUENCE [LARGE SCALE GENOMIC DNA]</scope>
    <source>
        <strain evidence="9 10">MKS20</strain>
    </source>
</reference>
<evidence type="ECO:0000256" key="3">
    <source>
        <dbReference type="ARBA" id="ARBA00022764"/>
    </source>
</evidence>
<proteinExistence type="inferred from homology"/>
<dbReference type="Pfam" id="PF09312">
    <property type="entry name" value="SurA_N"/>
    <property type="match status" value="1"/>
</dbReference>
<dbReference type="NCBIfam" id="NF008038">
    <property type="entry name" value="PRK10770.1"/>
    <property type="match status" value="1"/>
</dbReference>
<keyword evidence="1 7" id="KW-0732">Signal</keyword>
<dbReference type="Proteomes" id="UP001201273">
    <property type="component" value="Unassembled WGS sequence"/>
</dbReference>
<comment type="caution">
    <text evidence="9">The sequence shown here is derived from an EMBL/GenBank/DDBJ whole genome shotgun (WGS) entry which is preliminary data.</text>
</comment>
<feature type="chain" id="PRO_5044915173" description="Chaperone SurA" evidence="7">
    <location>
        <begin position="24"/>
        <end position="431"/>
    </location>
</feature>
<keyword evidence="4 7" id="KW-0697">Rotamase</keyword>
<keyword evidence="5 7" id="KW-0143">Chaperone</keyword>
<gene>
    <name evidence="7 9" type="primary">surA</name>
    <name evidence="9" type="ORF">K6Y31_10175</name>
</gene>
<comment type="catalytic activity">
    <reaction evidence="7">
        <text>[protein]-peptidylproline (omega=180) = [protein]-peptidylproline (omega=0)</text>
        <dbReference type="Rhea" id="RHEA:16237"/>
        <dbReference type="Rhea" id="RHEA-COMP:10747"/>
        <dbReference type="Rhea" id="RHEA-COMP:10748"/>
        <dbReference type="ChEBI" id="CHEBI:83833"/>
        <dbReference type="ChEBI" id="CHEBI:83834"/>
        <dbReference type="EC" id="5.2.1.8"/>
    </reaction>
</comment>
<feature type="signal peptide" evidence="7">
    <location>
        <begin position="1"/>
        <end position="23"/>
    </location>
</feature>
<keyword evidence="3 7" id="KW-0574">Periplasm</keyword>
<dbReference type="HAMAP" id="MF_01183">
    <property type="entry name" value="Chaperone_SurA"/>
    <property type="match status" value="1"/>
</dbReference>
<dbReference type="Pfam" id="PF00639">
    <property type="entry name" value="Rotamase"/>
    <property type="match status" value="1"/>
</dbReference>
<comment type="domain">
    <text evidence="7">The PPIase activity resides only in the second parvulin domain. The N-terminal region and the C-terminal tail are necessary and sufficient for the chaperone activity of SurA. The PPIase activity is dispensable for SurA to function as a chaperone. The N-terminal region and the C-terminal tail are also required for porin recognition.</text>
</comment>
<evidence type="ECO:0000313" key="9">
    <source>
        <dbReference type="EMBL" id="MCE2595182.1"/>
    </source>
</evidence>
<dbReference type="InterPro" id="IPR027304">
    <property type="entry name" value="Trigger_fact/SurA_dom_sf"/>
</dbReference>
<accession>A0ABS8WAQ6</accession>
<organism evidence="9 10">
    <name type="scientific">Motilimonas cestriensis</name>
    <dbReference type="NCBI Taxonomy" id="2742685"/>
    <lineage>
        <taxon>Bacteria</taxon>
        <taxon>Pseudomonadati</taxon>
        <taxon>Pseudomonadota</taxon>
        <taxon>Gammaproteobacteria</taxon>
        <taxon>Alteromonadales</taxon>
        <taxon>Alteromonadales genera incertae sedis</taxon>
        <taxon>Motilimonas</taxon>
    </lineage>
</organism>
<feature type="domain" description="PpiC" evidence="8">
    <location>
        <begin position="174"/>
        <end position="275"/>
    </location>
</feature>
<dbReference type="EC" id="5.2.1.8" evidence="7"/>
<dbReference type="SUPFAM" id="SSF109998">
    <property type="entry name" value="Triger factor/SurA peptide-binding domain-like"/>
    <property type="match status" value="1"/>
</dbReference>
<dbReference type="GO" id="GO:0016853">
    <property type="term" value="F:isomerase activity"/>
    <property type="evidence" value="ECO:0007669"/>
    <property type="project" value="UniProtKB-KW"/>
</dbReference>
<dbReference type="SUPFAM" id="SSF54534">
    <property type="entry name" value="FKBP-like"/>
    <property type="match status" value="2"/>
</dbReference>
<evidence type="ECO:0000256" key="4">
    <source>
        <dbReference type="ARBA" id="ARBA00023110"/>
    </source>
</evidence>
<evidence type="ECO:0000256" key="7">
    <source>
        <dbReference type="HAMAP-Rule" id="MF_01183"/>
    </source>
</evidence>
<comment type="subcellular location">
    <subcellularLocation>
        <location evidence="7">Periplasm</location>
    </subcellularLocation>
    <text evidence="7">Is capable of associating with the outer membrane.</text>
</comment>
<name>A0ABS8WAQ6_9GAMM</name>
<protein>
    <recommendedName>
        <fullName evidence="7">Chaperone SurA</fullName>
    </recommendedName>
    <alternativeName>
        <fullName evidence="7">Peptidyl-prolyl cis-trans isomerase SurA</fullName>
        <shortName evidence="7">PPIase SurA</shortName>
        <ecNumber evidence="7">5.2.1.8</ecNumber>
    </alternativeName>
    <alternativeName>
        <fullName evidence="7">Rotamase SurA</fullName>
    </alternativeName>
</protein>
<evidence type="ECO:0000256" key="2">
    <source>
        <dbReference type="ARBA" id="ARBA00022737"/>
    </source>
</evidence>
<evidence type="ECO:0000256" key="1">
    <source>
        <dbReference type="ARBA" id="ARBA00022729"/>
    </source>
</evidence>